<dbReference type="PANTHER" id="PTHR46488:SF1">
    <property type="entry name" value="AP-5 COMPLEX SUBUNIT ZETA-1"/>
    <property type="match status" value="1"/>
</dbReference>
<organism evidence="2 3">
    <name type="scientific">Oncorhynchus tshawytscha</name>
    <name type="common">Chinook salmon</name>
    <name type="synonym">Salmo tshawytscha</name>
    <dbReference type="NCBI Taxonomy" id="74940"/>
    <lineage>
        <taxon>Eukaryota</taxon>
        <taxon>Metazoa</taxon>
        <taxon>Chordata</taxon>
        <taxon>Craniata</taxon>
        <taxon>Vertebrata</taxon>
        <taxon>Euteleostomi</taxon>
        <taxon>Actinopterygii</taxon>
        <taxon>Neopterygii</taxon>
        <taxon>Teleostei</taxon>
        <taxon>Protacanthopterygii</taxon>
        <taxon>Salmoniformes</taxon>
        <taxon>Salmonidae</taxon>
        <taxon>Salmoninae</taxon>
        <taxon>Oncorhynchus</taxon>
    </lineage>
</organism>
<feature type="domain" description="AP-5 complex subunit zeta-1 N-terminal TPR" evidence="1">
    <location>
        <begin position="15"/>
        <end position="64"/>
    </location>
</feature>
<dbReference type="Proteomes" id="UP000694402">
    <property type="component" value="Unassembled WGS sequence"/>
</dbReference>
<protein>
    <recommendedName>
        <fullName evidence="1">AP-5 complex subunit zeta-1 N-terminal TPR domain-containing protein</fullName>
    </recommendedName>
</protein>
<dbReference type="GeneTree" id="ENSGT01060000253682"/>
<evidence type="ECO:0000259" key="1">
    <source>
        <dbReference type="Pfam" id="PF25153"/>
    </source>
</evidence>
<dbReference type="GO" id="GO:0044599">
    <property type="term" value="C:AP-5 adaptor complex"/>
    <property type="evidence" value="ECO:0007669"/>
    <property type="project" value="InterPro"/>
</dbReference>
<evidence type="ECO:0000313" key="3">
    <source>
        <dbReference type="Proteomes" id="UP000694402"/>
    </source>
</evidence>
<dbReference type="PANTHER" id="PTHR46488">
    <property type="entry name" value="AP-5 COMPLEX SUBUNIT ZETA-1"/>
    <property type="match status" value="1"/>
</dbReference>
<evidence type="ECO:0000313" key="2">
    <source>
        <dbReference type="Ensembl" id="ENSOTSP00005120855.1"/>
    </source>
</evidence>
<dbReference type="Pfam" id="PF25153">
    <property type="entry name" value="TPR_AP5Z1"/>
    <property type="match status" value="1"/>
</dbReference>
<name>A0AAZ3PX93_ONCTS</name>
<dbReference type="Ensembl" id="ENSOTST00005138877.1">
    <property type="protein sequence ID" value="ENSOTSP00005120855.1"/>
    <property type="gene ID" value="ENSOTSG00005077172.1"/>
</dbReference>
<reference evidence="3" key="1">
    <citation type="journal article" date="2018" name="PLoS ONE">
        <title>Chinook salmon (Oncorhynchus tshawytscha) genome and transcriptome.</title>
        <authorList>
            <person name="Christensen K.A."/>
            <person name="Leong J.S."/>
            <person name="Sakhrani D."/>
            <person name="Biagi C.A."/>
            <person name="Minkley D.R."/>
            <person name="Withler R.E."/>
            <person name="Rondeau E.B."/>
            <person name="Koop B.F."/>
            <person name="Devlin R.H."/>
        </authorList>
    </citation>
    <scope>NUCLEOTIDE SEQUENCE [LARGE SCALE GENOMIC DNA]</scope>
</reference>
<reference evidence="2" key="2">
    <citation type="submission" date="2025-08" db="UniProtKB">
        <authorList>
            <consortium name="Ensembl"/>
        </authorList>
    </citation>
    <scope>IDENTIFICATION</scope>
</reference>
<proteinExistence type="predicted"/>
<dbReference type="InterPro" id="IPR028222">
    <property type="entry name" value="AP5Z1"/>
</dbReference>
<keyword evidence="3" id="KW-1185">Reference proteome</keyword>
<reference evidence="2" key="3">
    <citation type="submission" date="2025-09" db="UniProtKB">
        <authorList>
            <consortium name="Ensembl"/>
        </authorList>
    </citation>
    <scope>IDENTIFICATION</scope>
</reference>
<dbReference type="InterPro" id="IPR056857">
    <property type="entry name" value="TPR_AP5Z1_N"/>
</dbReference>
<sequence>AYNTGSRSDGCDVVSREIGEEELQKFYCRITKQLMGKEHGHDVIDSLQRLHLIMASTKYTRRYPTP</sequence>
<dbReference type="AlphaFoldDB" id="A0AAZ3PX93"/>
<accession>A0AAZ3PX93</accession>